<protein>
    <submittedName>
        <fullName evidence="1">Uncharacterized protein</fullName>
    </submittedName>
</protein>
<dbReference type="RefSeq" id="WP_125983961.1">
    <property type="nucleotide sequence ID" value="NZ_NGJS01000008.1"/>
</dbReference>
<evidence type="ECO:0000313" key="1">
    <source>
        <dbReference type="EMBL" id="RST98728.1"/>
    </source>
</evidence>
<reference evidence="1 2" key="1">
    <citation type="submission" date="2017-05" db="EMBL/GenBank/DDBJ databases">
        <title>Vagococcus spp. assemblies.</title>
        <authorList>
            <person name="Gulvik C.A."/>
        </authorList>
    </citation>
    <scope>NUCLEOTIDE SEQUENCE [LARGE SCALE GENOMIC DNA]</scope>
    <source>
        <strain evidence="1 2">SS1995</strain>
    </source>
</reference>
<dbReference type="AlphaFoldDB" id="A0A429ZXU3"/>
<proteinExistence type="predicted"/>
<comment type="caution">
    <text evidence="1">The sequence shown here is derived from an EMBL/GenBank/DDBJ whole genome shotgun (WGS) entry which is preliminary data.</text>
</comment>
<dbReference type="EMBL" id="NGJS01000008">
    <property type="protein sequence ID" value="RST98728.1"/>
    <property type="molecule type" value="Genomic_DNA"/>
</dbReference>
<keyword evidence="2" id="KW-1185">Reference proteome</keyword>
<organism evidence="1 2">
    <name type="scientific">Vagococcus vulneris</name>
    <dbReference type="NCBI Taxonomy" id="1977869"/>
    <lineage>
        <taxon>Bacteria</taxon>
        <taxon>Bacillati</taxon>
        <taxon>Bacillota</taxon>
        <taxon>Bacilli</taxon>
        <taxon>Lactobacillales</taxon>
        <taxon>Enterococcaceae</taxon>
        <taxon>Vagococcus</taxon>
    </lineage>
</organism>
<accession>A0A429ZXU3</accession>
<dbReference type="Proteomes" id="UP000287857">
    <property type="component" value="Unassembled WGS sequence"/>
</dbReference>
<gene>
    <name evidence="1" type="ORF">CBF37_06675</name>
</gene>
<name>A0A429ZXU3_9ENTE</name>
<sequence length="181" mass="21493">MHQAIVNIMLDRIKDQFFNEQLFCEQFLKVPMSDWENWKTGKMNLPTEYMQKMKSLFSDYEWMLIQKIARQAILFPEKRNYVVTEYKRLKAVIAKNWLRAGLAKVELITNQGSVDVYGPNQKDHVTLRVISNYQEWGYDDILEFFLPGIVQEQIAEAKVDLLDWVDENLSDTYIIQVDEED</sequence>
<dbReference type="OrthoDB" id="2187056at2"/>
<evidence type="ECO:0000313" key="2">
    <source>
        <dbReference type="Proteomes" id="UP000287857"/>
    </source>
</evidence>